<gene>
    <name evidence="3" type="ORF">OEA41_006139</name>
</gene>
<feature type="transmembrane region" description="Helical" evidence="1">
    <location>
        <begin position="173"/>
        <end position="199"/>
    </location>
</feature>
<feature type="transmembrane region" description="Helical" evidence="1">
    <location>
        <begin position="132"/>
        <end position="153"/>
    </location>
</feature>
<dbReference type="PANTHER" id="PTHR38794">
    <property type="entry name" value="INTEGRAL MEMBRANE PROTEIN"/>
    <property type="match status" value="1"/>
</dbReference>
<dbReference type="AlphaFoldDB" id="A0AAD9Z729"/>
<feature type="transmembrane region" description="Helical" evidence="1">
    <location>
        <begin position="98"/>
        <end position="120"/>
    </location>
</feature>
<evidence type="ECO:0000259" key="2">
    <source>
        <dbReference type="Pfam" id="PF20684"/>
    </source>
</evidence>
<evidence type="ECO:0000256" key="1">
    <source>
        <dbReference type="SAM" id="Phobius"/>
    </source>
</evidence>
<evidence type="ECO:0000313" key="3">
    <source>
        <dbReference type="EMBL" id="KAK3172814.1"/>
    </source>
</evidence>
<feature type="transmembrane region" description="Helical" evidence="1">
    <location>
        <begin position="53"/>
        <end position="72"/>
    </location>
</feature>
<name>A0AAD9Z729_9LECA</name>
<feature type="transmembrane region" description="Helical" evidence="1">
    <location>
        <begin position="20"/>
        <end position="41"/>
    </location>
</feature>
<reference evidence="3" key="1">
    <citation type="submission" date="2022-11" db="EMBL/GenBank/DDBJ databases">
        <title>Chromosomal genome sequence assembly and mating type (MAT) locus characterization of the leprose asexual lichenized fungus Lepraria neglecta (Nyl.) Erichsen.</title>
        <authorList>
            <person name="Allen J.L."/>
            <person name="Pfeffer B."/>
        </authorList>
    </citation>
    <scope>NUCLEOTIDE SEQUENCE</scope>
    <source>
        <strain evidence="3">Allen 5258</strain>
    </source>
</reference>
<comment type="caution">
    <text evidence="3">The sequence shown here is derived from an EMBL/GenBank/DDBJ whole genome shotgun (WGS) entry which is preliminary data.</text>
</comment>
<accession>A0AAD9Z729</accession>
<feature type="domain" description="Rhodopsin" evidence="2">
    <location>
        <begin position="37"/>
        <end position="204"/>
    </location>
</feature>
<dbReference type="Proteomes" id="UP001276659">
    <property type="component" value="Unassembled WGS sequence"/>
</dbReference>
<organism evidence="3 4">
    <name type="scientific">Lepraria neglecta</name>
    <dbReference type="NCBI Taxonomy" id="209136"/>
    <lineage>
        <taxon>Eukaryota</taxon>
        <taxon>Fungi</taxon>
        <taxon>Dikarya</taxon>
        <taxon>Ascomycota</taxon>
        <taxon>Pezizomycotina</taxon>
        <taxon>Lecanoromycetes</taxon>
        <taxon>OSLEUM clade</taxon>
        <taxon>Lecanoromycetidae</taxon>
        <taxon>Lecanorales</taxon>
        <taxon>Lecanorineae</taxon>
        <taxon>Stereocaulaceae</taxon>
        <taxon>Lepraria</taxon>
    </lineage>
</organism>
<protein>
    <recommendedName>
        <fullName evidence="2">Rhodopsin domain-containing protein</fullName>
    </recommendedName>
</protein>
<keyword evidence="1" id="KW-0812">Transmembrane</keyword>
<evidence type="ECO:0000313" key="4">
    <source>
        <dbReference type="Proteomes" id="UP001276659"/>
    </source>
</evidence>
<keyword evidence="4" id="KW-1185">Reference proteome</keyword>
<dbReference type="PANTHER" id="PTHR38794:SF1">
    <property type="entry name" value="INTEGRAL MEMBRANE PROTEIN"/>
    <property type="match status" value="1"/>
</dbReference>
<dbReference type="InterPro" id="IPR049326">
    <property type="entry name" value="Rhodopsin_dom_fungi"/>
</dbReference>
<keyword evidence="1" id="KW-1133">Transmembrane helix</keyword>
<dbReference type="EMBL" id="JASNWA010000007">
    <property type="protein sequence ID" value="KAK3172814.1"/>
    <property type="molecule type" value="Genomic_DNA"/>
</dbReference>
<proteinExistence type="predicted"/>
<dbReference type="Pfam" id="PF20684">
    <property type="entry name" value="Fung_rhodopsin"/>
    <property type="match status" value="1"/>
</dbReference>
<keyword evidence="1" id="KW-0472">Membrane</keyword>
<sequence>MERRAEPRPVVTEIDRSPIIQAITWLLLATIFLGLSFRLLTRFFLLRRFRWDDLLIVISFVFGVAQSVTLLVPESSIWGESLQELAPGSLDPGLKAQYAGQLIFILSLCFAKLSVPIGLLSISPVELHRRAIFVLGTVIIGWTITSEFSLAFKCGVPEPWNYVSRSCLDRQSLALYIGIINILTDIGVIAATITQLSYLRTSFRSDFTFSSFPYIICTQVVQALSITTACIPYLQPFLESLKTGLLWTEDIQRQGQTSGGVSSYTNAGSTGNRRDYLEIEEGSVNGKVGSETELKTLRDKYESAGIRREGRAV</sequence>